<sequence>PAEGGDPAEPQDPEEEPPPPAELQRPPRLVAEAREEYGRRPENFLKGCKWAPDGSCLLTCSNDNTLRIYDLPPALGGAPGGPCPSWDPGVRAQVPALRVPEGDTIYDYCWLPGMASARPSSCLVASSSRDNPVHLWDAFNGSLRGSFRAYNHLDELEAARSLCFSPDGTELLCGFDGAVRVFATGRPGRVCDTRPTHAGGRGQRGLIGCLACSPAQALYACGSYGRSLGLYPRAGGGAVALLPRLPAAPTHLRFTPDGLRLFAGGRKALHILCWDIRRLDQTLLVLERPVATNQRVAFDLDPSGRFLVSGDSGGCVRVWDTRAAPAAGPQPLLPPLLRFRALRDCVNGASLHPSLPLLATASGQRLFPEPWASAEEEEEEEAEGPPTRGHNCLQLWWWGGGDTAEEEA</sequence>
<dbReference type="InterPro" id="IPR036322">
    <property type="entry name" value="WD40_repeat_dom_sf"/>
</dbReference>
<evidence type="ECO:0000256" key="2">
    <source>
        <dbReference type="ARBA" id="ARBA00038279"/>
    </source>
</evidence>
<proteinExistence type="inferred from homology"/>
<feature type="region of interest" description="Disordered" evidence="6">
    <location>
        <begin position="1"/>
        <end position="35"/>
    </location>
</feature>
<dbReference type="Gene3D" id="2.130.10.10">
    <property type="entry name" value="YVTN repeat-like/Quinoprotein amine dehydrogenase"/>
    <property type="match status" value="2"/>
</dbReference>
<dbReference type="InterPro" id="IPR051150">
    <property type="entry name" value="SWT21/TCAB1_mRNA_Telomere"/>
</dbReference>
<dbReference type="SMART" id="SM00320">
    <property type="entry name" value="WD40"/>
    <property type="match status" value="6"/>
</dbReference>
<accession>A0ABM4G8A7</accession>
<evidence type="ECO:0000313" key="8">
    <source>
        <dbReference type="RefSeq" id="XP_067173420.1"/>
    </source>
</evidence>
<evidence type="ECO:0000256" key="6">
    <source>
        <dbReference type="SAM" id="MobiDB-lite"/>
    </source>
</evidence>
<protein>
    <recommendedName>
        <fullName evidence="3">Telomerase Cajal body protein 1</fullName>
    </recommendedName>
    <alternativeName>
        <fullName evidence="4">WD repeat-containing protein 79</fullName>
    </alternativeName>
</protein>
<evidence type="ECO:0000256" key="3">
    <source>
        <dbReference type="ARBA" id="ARBA00040657"/>
    </source>
</evidence>
<dbReference type="PANTHER" id="PTHR13211">
    <property type="entry name" value="TELOMERASE CAJAL BODY PROTEIN 1"/>
    <property type="match status" value="1"/>
</dbReference>
<feature type="non-terminal residue" evidence="8">
    <location>
        <position position="1"/>
    </location>
</feature>
<dbReference type="InterPro" id="IPR001680">
    <property type="entry name" value="WD40_rpt"/>
</dbReference>
<organism evidence="7 8">
    <name type="scientific">Apteryx mantelli</name>
    <name type="common">North Island brown kiwi</name>
    <dbReference type="NCBI Taxonomy" id="2696672"/>
    <lineage>
        <taxon>Eukaryota</taxon>
        <taxon>Metazoa</taxon>
        <taxon>Chordata</taxon>
        <taxon>Craniata</taxon>
        <taxon>Vertebrata</taxon>
        <taxon>Euteleostomi</taxon>
        <taxon>Archelosauria</taxon>
        <taxon>Archosauria</taxon>
        <taxon>Dinosauria</taxon>
        <taxon>Saurischia</taxon>
        <taxon>Theropoda</taxon>
        <taxon>Coelurosauria</taxon>
        <taxon>Aves</taxon>
        <taxon>Palaeognathae</taxon>
        <taxon>Apterygiformes</taxon>
        <taxon>Apterygidae</taxon>
        <taxon>Apteryx</taxon>
    </lineage>
</organism>
<feature type="region of interest" description="Disordered" evidence="6">
    <location>
        <begin position="371"/>
        <end position="391"/>
    </location>
</feature>
<dbReference type="GeneID" id="136996402"/>
<reference evidence="8" key="1">
    <citation type="submission" date="2025-08" db="UniProtKB">
        <authorList>
            <consortium name="RefSeq"/>
        </authorList>
    </citation>
    <scope>IDENTIFICATION</scope>
    <source>
        <tissue evidence="8">Blood</tissue>
    </source>
</reference>
<name>A0ABM4G8A7_9AVES</name>
<dbReference type="SUPFAM" id="SSF50978">
    <property type="entry name" value="WD40 repeat-like"/>
    <property type="match status" value="1"/>
</dbReference>
<evidence type="ECO:0000313" key="7">
    <source>
        <dbReference type="Proteomes" id="UP001652627"/>
    </source>
</evidence>
<dbReference type="Pfam" id="PF00400">
    <property type="entry name" value="WD40"/>
    <property type="match status" value="3"/>
</dbReference>
<dbReference type="RefSeq" id="XP_067173420.1">
    <property type="nucleotide sequence ID" value="XM_067317319.1"/>
</dbReference>
<evidence type="ECO:0000256" key="5">
    <source>
        <dbReference type="ARBA" id="ARBA00046543"/>
    </source>
</evidence>
<evidence type="ECO:0000256" key="4">
    <source>
        <dbReference type="ARBA" id="ARBA00041558"/>
    </source>
</evidence>
<keyword evidence="7" id="KW-1185">Reference proteome</keyword>
<comment type="similarity">
    <text evidence="2">Belongs to the TCAB1 family.</text>
</comment>
<dbReference type="PANTHER" id="PTHR13211:SF0">
    <property type="entry name" value="TELOMERASE CAJAL BODY PROTEIN 1"/>
    <property type="match status" value="1"/>
</dbReference>
<evidence type="ECO:0000256" key="1">
    <source>
        <dbReference type="ARBA" id="ARBA00004408"/>
    </source>
</evidence>
<dbReference type="Proteomes" id="UP001652627">
    <property type="component" value="Unplaced"/>
</dbReference>
<dbReference type="InterPro" id="IPR015943">
    <property type="entry name" value="WD40/YVTN_repeat-like_dom_sf"/>
</dbReference>
<feature type="compositionally biased region" description="Acidic residues" evidence="6">
    <location>
        <begin position="374"/>
        <end position="383"/>
    </location>
</feature>
<comment type="subcellular location">
    <subcellularLocation>
        <location evidence="1">Nucleus</location>
        <location evidence="1">Cajal body</location>
    </subcellularLocation>
</comment>
<comment type="subunit">
    <text evidence="5">Component of the telomerase holoenzyme complex composed of one molecule of TERT, one molecule of WRAP53/TCAB1, two molecules of H/ACA ribonucleoprotein complex subunits DKC1, NOP10, NHP2 and GAR1, and a telomerase RNA template component (TERC). The telomerase holoenzyme complex is associated with TEP1, SMG6/EST1A and POT1. Interacts with the chaperonin-containing T-complex (TRiC) complex; which mediates the folding of WRAP53/TCAB1. Interacts with COIL. Interacts with SMN1. Interacts with RNF8. Interacts with histone H2AX.</text>
</comment>
<gene>
    <name evidence="8" type="primary">LOC136996402</name>
</gene>